<proteinExistence type="predicted"/>
<dbReference type="SUPFAM" id="SSF54637">
    <property type="entry name" value="Thioesterase/thiol ester dehydrase-isomerase"/>
    <property type="match status" value="1"/>
</dbReference>
<evidence type="ECO:0000313" key="2">
    <source>
        <dbReference type="Proteomes" id="UP000264294"/>
    </source>
</evidence>
<dbReference type="EMBL" id="QVOD01000062">
    <property type="protein sequence ID" value="RFT62708.1"/>
    <property type="molecule type" value="Genomic_DNA"/>
</dbReference>
<evidence type="ECO:0000313" key="1">
    <source>
        <dbReference type="EMBL" id="RFT62708.1"/>
    </source>
</evidence>
<accession>A0ABX9KN21</accession>
<reference evidence="1 2" key="1">
    <citation type="submission" date="2018-08" db="EMBL/GenBank/DDBJ databases">
        <title>Bacillus clarus sp. nov. strain PS00077A.</title>
        <authorList>
            <person name="Mendez Acevedo M."/>
            <person name="Carroll L."/>
            <person name="Mukherjee M."/>
            <person name="Wiedmann M."/>
            <person name="Kovac J."/>
        </authorList>
    </citation>
    <scope>NUCLEOTIDE SEQUENCE [LARGE SCALE GENOMIC DNA]</scope>
    <source>
        <strain evidence="1 2">PS00077A</strain>
    </source>
</reference>
<dbReference type="Gene3D" id="3.10.129.10">
    <property type="entry name" value="Hotdog Thioesterase"/>
    <property type="match status" value="1"/>
</dbReference>
<gene>
    <name evidence="1" type="ORF">D0U04_27305</name>
</gene>
<sequence length="32" mass="4003">MEEIIPHRYPFLLIDRIIELEEGKREFRSKML</sequence>
<comment type="caution">
    <text evidence="1">The sequence shown here is derived from an EMBL/GenBank/DDBJ whole genome shotgun (WGS) entry which is preliminary data.</text>
</comment>
<organism evidence="1 2">
    <name type="scientific">Bacillus clarus</name>
    <dbReference type="NCBI Taxonomy" id="2338372"/>
    <lineage>
        <taxon>Bacteria</taxon>
        <taxon>Bacillati</taxon>
        <taxon>Bacillota</taxon>
        <taxon>Bacilli</taxon>
        <taxon>Bacillales</taxon>
        <taxon>Bacillaceae</taxon>
        <taxon>Bacillus</taxon>
        <taxon>Bacillus cereus group</taxon>
    </lineage>
</organism>
<name>A0ABX9KN21_9BACI</name>
<keyword evidence="2" id="KW-1185">Reference proteome</keyword>
<dbReference type="Proteomes" id="UP000264294">
    <property type="component" value="Unassembled WGS sequence"/>
</dbReference>
<protein>
    <submittedName>
        <fullName evidence="1">Hydroxymyristoyl-ACP dehydratase</fullName>
    </submittedName>
</protein>
<dbReference type="InterPro" id="IPR029069">
    <property type="entry name" value="HotDog_dom_sf"/>
</dbReference>